<comment type="caution">
    <text evidence="4">The sequence shown here is derived from an EMBL/GenBank/DDBJ whole genome shotgun (WGS) entry which is preliminary data.</text>
</comment>
<keyword evidence="5" id="KW-1185">Reference proteome</keyword>
<dbReference type="InterPro" id="IPR032287">
    <property type="entry name" value="DUF4838"/>
</dbReference>
<dbReference type="PANTHER" id="PTHR47406">
    <property type="entry name" value="COAGULATION FACTOR 5/8 TYPE, C-TERMINAL"/>
    <property type="match status" value="1"/>
</dbReference>
<dbReference type="EMBL" id="JAGGLB010000018">
    <property type="protein sequence ID" value="MBP1993298.1"/>
    <property type="molecule type" value="Genomic_DNA"/>
</dbReference>
<dbReference type="Pfam" id="PF00395">
    <property type="entry name" value="SLH"/>
    <property type="match status" value="3"/>
</dbReference>
<feature type="domain" description="SLH" evidence="3">
    <location>
        <begin position="99"/>
        <end position="162"/>
    </location>
</feature>
<dbReference type="Gene3D" id="3.30.379.10">
    <property type="entry name" value="Chitobiase/beta-hexosaminidase domain 2-like"/>
    <property type="match status" value="1"/>
</dbReference>
<evidence type="ECO:0000313" key="4">
    <source>
        <dbReference type="EMBL" id="MBP1993298.1"/>
    </source>
</evidence>
<evidence type="ECO:0000313" key="5">
    <source>
        <dbReference type="Proteomes" id="UP001519287"/>
    </source>
</evidence>
<protein>
    <recommendedName>
        <fullName evidence="3">SLH domain-containing protein</fullName>
    </recommendedName>
</protein>
<dbReference type="SUPFAM" id="SSF55545">
    <property type="entry name" value="beta-N-acetylhexosaminidase-like domain"/>
    <property type="match status" value="1"/>
</dbReference>
<feature type="domain" description="SLH" evidence="3">
    <location>
        <begin position="164"/>
        <end position="231"/>
    </location>
</feature>
<keyword evidence="1" id="KW-0378">Hydrolase</keyword>
<sequence>MLTVMKQRTKKSMLFILIFGLLFSMVPFGGYDIGKTAYASSTLIDIGDSYAKNEIMKLVDSGMLDGYDDGTFAPAKSLTRGEMAKVISSLLNLQPFPSYASHFIDVPKDSWYQGYVGALVKSGITSGTSDTTFSPDDMVKREELVTFFIRAFELEKAALEANLTTSFSDAADISKWALPYVSFAQRIGLLQGIENNDGTVRFAPKAFVERQAMARIAYEFLVNSDQYLNVAKKFMEEIHGEGRPEDKKDDKQDKKDDKKEDSKDDKSIGSPAIPYVPGPPSNTKQARIIHFQVLSTGSSSINLGFDIQNVRKAVVEQSTDNGQNWTKSKVAAILPGDTTVHIYGLTEATSYSFRLVITGLDLQVVYSQTLPAVTIEDDNLPLPVATGSEANAIIVIETGASEDIRYAAETLVEYVQKSTGAALPILTEAELQGDLDHANTSTLIYIGIDDTLTPSERSDLQEMDRDGFMIVPRYNSITILGPSVWGTLNGVYDFIERYIGVRWLMFGEVGEDVPQLDALMIPKQIVKEEPAFMYRIISPLAGRPVVDGEPRLGNVWAQRNRLQGQYNAPIQFNENLSNILPFDKYGKEHPEFYPQGKRPASDVGWQPCFTAEGIVDVTVEAVLDYFRKNPTASSISLGVNDSAGYCEEKEDHPHYPGKLNSIGVVDMSDIYFEWANEVVEKVLLVYPDKWFGLLAYQNVMDPPSFEINARIIPFVTQDRMSWMDESIRDKSHAQMDEWRNVANQVAWYDYAYGTLYVMPRIYNATMASYLQYGYDHEVIGQYTEMYQNIGDGPKGWVSAKLQWDPEQDVELLLSEWYERAVGPEAAADLAAFYDHWEHFWTVRIQEAEWFTKWADRYETYLDFTDASYLDIVTEEDISKSKQLLASVVQKAQTPEQIERAKLIQRFFEYYEAVAISYPRNIGELTGEDEVLAILDQIEHTFDHRLYYAERRHELVEEFSHDPNLQLPILPRLADWDGWNANELWQLAKYLRQYEPEGGAVTQRVNQLAQTDGPYLRQFTLLLQEMHVGLFPLTRNPSFEEGSGTALHWSGWEHSLKRVENPTSPNHFSLQVEGGNNVIRGGVHQTFNIKPGLLTAEVIYFAPLETENGSINITMNLQDASGATLDTIVTTQPQLFDSRGKWSKLQYLGEIPEVINGKTVAQAQMIIVFQNLKARDLVYLDDVYVYQPRENLITKDNFWELTDYIQQHEASGGPLYNQVLQLAEMSEESVQQDYAKLMLEILNGSSSLTQNSSFETEGDIAPWSAWIDPSRGETAVRTTEVKHSGNASLKASGIDRGGPYQFVNVSEGLFAARAYYYLPSQFSSNGTINIYINLLDDESNTLQTVISTVQNLTPGDWYPVRMLEEIPDEINGSAVVKAQMIVTITALGENTDLYLDDLNFYQIIASP</sequence>
<dbReference type="RefSeq" id="WP_209975038.1">
    <property type="nucleotide sequence ID" value="NZ_JAGGLB010000018.1"/>
</dbReference>
<evidence type="ECO:0000256" key="1">
    <source>
        <dbReference type="ARBA" id="ARBA00022801"/>
    </source>
</evidence>
<dbReference type="PANTHER" id="PTHR47406:SF2">
    <property type="entry name" value="ALPHA GLUCURONIDASE N-TERMINAL DOMAIN-CONTAINING PROTEIN"/>
    <property type="match status" value="1"/>
</dbReference>
<dbReference type="PROSITE" id="PS51272">
    <property type="entry name" value="SLH"/>
    <property type="match status" value="3"/>
</dbReference>
<dbReference type="Gene3D" id="2.60.120.260">
    <property type="entry name" value="Galactose-binding domain-like"/>
    <property type="match status" value="2"/>
</dbReference>
<reference evidence="4 5" key="1">
    <citation type="submission" date="2021-03" db="EMBL/GenBank/DDBJ databases">
        <title>Genomic Encyclopedia of Type Strains, Phase IV (KMG-IV): sequencing the most valuable type-strain genomes for metagenomic binning, comparative biology and taxonomic classification.</title>
        <authorList>
            <person name="Goeker M."/>
        </authorList>
    </citation>
    <scope>NUCLEOTIDE SEQUENCE [LARGE SCALE GENOMIC DNA]</scope>
    <source>
        <strain evidence="4 5">DSM 26048</strain>
    </source>
</reference>
<proteinExistence type="predicted"/>
<feature type="compositionally biased region" description="Basic and acidic residues" evidence="2">
    <location>
        <begin position="239"/>
        <end position="267"/>
    </location>
</feature>
<organism evidence="4 5">
    <name type="scientific">Paenibacillus eucommiae</name>
    <dbReference type="NCBI Taxonomy" id="1355755"/>
    <lineage>
        <taxon>Bacteria</taxon>
        <taxon>Bacillati</taxon>
        <taxon>Bacillota</taxon>
        <taxon>Bacilli</taxon>
        <taxon>Bacillales</taxon>
        <taxon>Paenibacillaceae</taxon>
        <taxon>Paenibacillus</taxon>
    </lineage>
</organism>
<gene>
    <name evidence="4" type="ORF">J2Z66_004919</name>
</gene>
<dbReference type="Proteomes" id="UP001519287">
    <property type="component" value="Unassembled WGS sequence"/>
</dbReference>
<dbReference type="Pfam" id="PF16126">
    <property type="entry name" value="DUF4838"/>
    <property type="match status" value="1"/>
</dbReference>
<accession>A0ABS4J0G2</accession>
<evidence type="ECO:0000256" key="2">
    <source>
        <dbReference type="SAM" id="MobiDB-lite"/>
    </source>
</evidence>
<feature type="domain" description="SLH" evidence="3">
    <location>
        <begin position="38"/>
        <end position="98"/>
    </location>
</feature>
<evidence type="ECO:0000259" key="3">
    <source>
        <dbReference type="PROSITE" id="PS51272"/>
    </source>
</evidence>
<name>A0ABS4J0G2_9BACL</name>
<dbReference type="InterPro" id="IPR029018">
    <property type="entry name" value="Hex-like_dom2"/>
</dbReference>
<dbReference type="InterPro" id="IPR001119">
    <property type="entry name" value="SLH_dom"/>
</dbReference>
<feature type="region of interest" description="Disordered" evidence="2">
    <location>
        <begin position="239"/>
        <end position="279"/>
    </location>
</feature>